<evidence type="ECO:0000256" key="1">
    <source>
        <dbReference type="ARBA" id="ARBA00004196"/>
    </source>
</evidence>
<proteinExistence type="inferred from homology"/>
<evidence type="ECO:0000256" key="4">
    <source>
        <dbReference type="ARBA" id="ARBA00022729"/>
    </source>
</evidence>
<reference evidence="6" key="1">
    <citation type="submission" date="2021-01" db="EMBL/GenBank/DDBJ databases">
        <title>Genome public.</title>
        <authorList>
            <person name="Liu C."/>
            <person name="Sun Q."/>
        </authorList>
    </citation>
    <scope>NUCLEOTIDE SEQUENCE [LARGE SCALE GENOMIC DNA]</scope>
    <source>
        <strain evidence="6">YIM B02556</strain>
    </source>
</reference>
<keyword evidence="6" id="KW-1185">Reference proteome</keyword>
<gene>
    <name evidence="5" type="ORF">JHL17_20535</name>
</gene>
<name>A0ABS1F8P6_9PROT</name>
<keyword evidence="4" id="KW-0732">Signal</keyword>
<dbReference type="PROSITE" id="PS51318">
    <property type="entry name" value="TAT"/>
    <property type="match status" value="1"/>
</dbReference>
<dbReference type="CDD" id="cd13603">
    <property type="entry name" value="PBP2_TRAP_Siap_TeaA_like"/>
    <property type="match status" value="1"/>
</dbReference>
<protein>
    <submittedName>
        <fullName evidence="5">TRAP transporter substrate-binding protein</fullName>
    </submittedName>
</protein>
<evidence type="ECO:0000313" key="5">
    <source>
        <dbReference type="EMBL" id="MBK1839798.1"/>
    </source>
</evidence>
<dbReference type="Gene3D" id="3.40.190.170">
    <property type="entry name" value="Bacterial extracellular solute-binding protein, family 7"/>
    <property type="match status" value="1"/>
</dbReference>
<dbReference type="PIRSF" id="PIRSF006470">
    <property type="entry name" value="DctB"/>
    <property type="match status" value="1"/>
</dbReference>
<organism evidence="5 6">
    <name type="scientific">Azospirillum endophyticum</name>
    <dbReference type="NCBI Taxonomy" id="2800326"/>
    <lineage>
        <taxon>Bacteria</taxon>
        <taxon>Pseudomonadati</taxon>
        <taxon>Pseudomonadota</taxon>
        <taxon>Alphaproteobacteria</taxon>
        <taxon>Rhodospirillales</taxon>
        <taxon>Azospirillaceae</taxon>
        <taxon>Azospirillum</taxon>
    </lineage>
</organism>
<dbReference type="Pfam" id="PF03480">
    <property type="entry name" value="DctP"/>
    <property type="match status" value="1"/>
</dbReference>
<dbReference type="PROSITE" id="PS51257">
    <property type="entry name" value="PROKAR_LIPOPROTEIN"/>
    <property type="match status" value="1"/>
</dbReference>
<dbReference type="PANTHER" id="PTHR33376">
    <property type="match status" value="1"/>
</dbReference>
<dbReference type="PANTHER" id="PTHR33376:SF4">
    <property type="entry name" value="SIALIC ACID-BINDING PERIPLASMIC PROTEIN SIAP"/>
    <property type="match status" value="1"/>
</dbReference>
<dbReference type="InterPro" id="IPR038404">
    <property type="entry name" value="TRAP_DctP_sf"/>
</dbReference>
<keyword evidence="3" id="KW-0813">Transport</keyword>
<dbReference type="InterPro" id="IPR006311">
    <property type="entry name" value="TAT_signal"/>
</dbReference>
<accession>A0ABS1F8P6</accession>
<dbReference type="InterPro" id="IPR018389">
    <property type="entry name" value="DctP_fam"/>
</dbReference>
<dbReference type="Proteomes" id="UP000652760">
    <property type="component" value="Unassembled WGS sequence"/>
</dbReference>
<comment type="similarity">
    <text evidence="2">Belongs to the bacterial solute-binding protein 7 family.</text>
</comment>
<evidence type="ECO:0000256" key="2">
    <source>
        <dbReference type="ARBA" id="ARBA00009023"/>
    </source>
</evidence>
<evidence type="ECO:0000313" key="6">
    <source>
        <dbReference type="Proteomes" id="UP000652760"/>
    </source>
</evidence>
<dbReference type="InterPro" id="IPR004682">
    <property type="entry name" value="TRAP_DctP"/>
</dbReference>
<evidence type="ECO:0000256" key="3">
    <source>
        <dbReference type="ARBA" id="ARBA00022448"/>
    </source>
</evidence>
<dbReference type="EMBL" id="JAENHM010000058">
    <property type="protein sequence ID" value="MBK1839798.1"/>
    <property type="molecule type" value="Genomic_DNA"/>
</dbReference>
<sequence>MTIHRRSFLGGTLGGAAALGCNLLSFPADAAEFRLRFGNNQVADYPLNVRMREAADRIRERTGGRVELLVFPAGQLGTDTDMLSQVRSGALQFYSASGLVLSTLVPVSAINALGFIFADYGQVWAAMDGDLGATIRASIEKVGLVAFPKMFDIGFRQITSNEAPIRKPDDLKGFKIRIPPSLLGVSMFKALNAAPVTLNWAETYTAMQTRVVDGQENPLSIINSGKFYEVQKYCALTGHMWDGYWLLGNGAGFRRLPKDVQDILAEEFAKAAADDRADIAQLESSMKGSLESKGMTFATTDQGTFRAALQQAGFYKEWRGKFGEDAWKVLEKYTGTLT</sequence>
<comment type="caution">
    <text evidence="5">The sequence shown here is derived from an EMBL/GenBank/DDBJ whole genome shotgun (WGS) entry which is preliminary data.</text>
</comment>
<comment type="subcellular location">
    <subcellularLocation>
        <location evidence="1">Cell envelope</location>
    </subcellularLocation>
</comment>
<dbReference type="NCBIfam" id="NF037995">
    <property type="entry name" value="TRAP_S1"/>
    <property type="match status" value="1"/>
</dbReference>
<dbReference type="NCBIfam" id="TIGR00787">
    <property type="entry name" value="dctP"/>
    <property type="match status" value="1"/>
</dbReference>